<keyword evidence="2" id="KW-1185">Reference proteome</keyword>
<dbReference type="HOGENOM" id="CLU_181231_1_0_2"/>
<evidence type="ECO:0000313" key="2">
    <source>
        <dbReference type="Proteomes" id="UP000005867"/>
    </source>
</evidence>
<dbReference type="KEGG" id="pyr:P186_2161"/>
<accession>G7VAX5</accession>
<dbReference type="Proteomes" id="UP000005867">
    <property type="component" value="Chromosome"/>
</dbReference>
<proteinExistence type="predicted"/>
<dbReference type="AlphaFoldDB" id="G7VAX5"/>
<evidence type="ECO:0008006" key="3">
    <source>
        <dbReference type="Google" id="ProtNLM"/>
    </source>
</evidence>
<reference evidence="1 2" key="1">
    <citation type="journal article" date="2012" name="J. Bacteriol.">
        <title>Complete genome sequence of strain 1860, a crenarchaeon of the genus pyrobaculum able to grow with various electron acceptors.</title>
        <authorList>
            <person name="Mardanov A.V."/>
            <person name="Gumerov V.M."/>
            <person name="Slobodkina G.B."/>
            <person name="Beletsky A.V."/>
            <person name="Bonch-Osmolovskaya E.A."/>
            <person name="Ravin N.V."/>
            <person name="Skryabin K.G."/>
        </authorList>
    </citation>
    <scope>NUCLEOTIDE SEQUENCE [LARGE SCALE GENOMIC DNA]</scope>
    <source>
        <strain evidence="1 2">1860</strain>
    </source>
</reference>
<protein>
    <recommendedName>
        <fullName evidence="3">PaREP10</fullName>
    </recommendedName>
</protein>
<organism evidence="1 2">
    <name type="scientific">Pyrobaculum ferrireducens</name>
    <dbReference type="NCBI Taxonomy" id="1104324"/>
    <lineage>
        <taxon>Archaea</taxon>
        <taxon>Thermoproteota</taxon>
        <taxon>Thermoprotei</taxon>
        <taxon>Thermoproteales</taxon>
        <taxon>Thermoproteaceae</taxon>
        <taxon>Pyrobaculum</taxon>
    </lineage>
</organism>
<dbReference type="BioCyc" id="PSP1104324:GJSN-2111-MONOMER"/>
<dbReference type="STRING" id="1104324.P186_2161"/>
<gene>
    <name evidence="1" type="ORF">P186_2161</name>
</gene>
<sequence>MYAMYMATLQTMLGPHAYIFQRYGIPPHLDVREAAERLSNTAPHLARLLRDIAYRNEVF</sequence>
<name>G7VAX5_9CREN</name>
<evidence type="ECO:0000313" key="1">
    <source>
        <dbReference type="EMBL" id="AET33553.1"/>
    </source>
</evidence>
<dbReference type="EMBL" id="CP003098">
    <property type="protein sequence ID" value="AET33553.1"/>
    <property type="molecule type" value="Genomic_DNA"/>
</dbReference>
<dbReference type="eggNOG" id="arCOG00746">
    <property type="taxonomic scope" value="Archaea"/>
</dbReference>